<dbReference type="KEGG" id="nao:Y958_15340"/>
<feature type="domain" description="Aldehyde dehydrogenase" evidence="5">
    <location>
        <begin position="30"/>
        <end position="496"/>
    </location>
</feature>
<name>A0A248JUC7_9PROT</name>
<dbReference type="FunFam" id="3.40.605.10:FF:000007">
    <property type="entry name" value="NAD/NADP-dependent betaine aldehyde dehydrogenase"/>
    <property type="match status" value="1"/>
</dbReference>
<evidence type="ECO:0000256" key="3">
    <source>
        <dbReference type="PROSITE-ProRule" id="PRU10007"/>
    </source>
</evidence>
<dbReference type="Gene3D" id="3.40.309.10">
    <property type="entry name" value="Aldehyde Dehydrogenase, Chain A, domain 2"/>
    <property type="match status" value="1"/>
</dbReference>
<dbReference type="Pfam" id="PF00171">
    <property type="entry name" value="Aldedh"/>
    <property type="match status" value="1"/>
</dbReference>
<dbReference type="GO" id="GO:0016620">
    <property type="term" value="F:oxidoreductase activity, acting on the aldehyde or oxo group of donors, NAD or NADP as acceptor"/>
    <property type="evidence" value="ECO:0007669"/>
    <property type="project" value="InterPro"/>
</dbReference>
<accession>A0A248JUC7</accession>
<gene>
    <name evidence="6" type="ORF">Y958_15340</name>
</gene>
<dbReference type="InterPro" id="IPR029510">
    <property type="entry name" value="Ald_DH_CS_GLU"/>
</dbReference>
<dbReference type="Gene3D" id="3.40.605.10">
    <property type="entry name" value="Aldehyde Dehydrogenase, Chain A, domain 1"/>
    <property type="match status" value="1"/>
</dbReference>
<dbReference type="PROSITE" id="PS00070">
    <property type="entry name" value="ALDEHYDE_DEHYDR_CYS"/>
    <property type="match status" value="1"/>
</dbReference>
<organism evidence="6 7">
    <name type="scientific">Nitrospirillum viridazoti CBAmc</name>
    <dbReference type="NCBI Taxonomy" id="1441467"/>
    <lineage>
        <taxon>Bacteria</taxon>
        <taxon>Pseudomonadati</taxon>
        <taxon>Pseudomonadota</taxon>
        <taxon>Alphaproteobacteria</taxon>
        <taxon>Rhodospirillales</taxon>
        <taxon>Azospirillaceae</taxon>
        <taxon>Nitrospirillum</taxon>
        <taxon>Nitrospirillum viridazoti</taxon>
    </lineage>
</organism>
<evidence type="ECO:0000259" key="5">
    <source>
        <dbReference type="Pfam" id="PF00171"/>
    </source>
</evidence>
<evidence type="ECO:0000256" key="4">
    <source>
        <dbReference type="RuleBase" id="RU003345"/>
    </source>
</evidence>
<keyword evidence="2 4" id="KW-0560">Oxidoreductase</keyword>
<dbReference type="Proteomes" id="UP000197153">
    <property type="component" value="Chromosome 2"/>
</dbReference>
<sequence length="501" mass="53228">MTTTTAIERAEHLKAALKARPQRLLIGGEWVDALSGRTFETVNPATGEVLAHVAHGAAADVDLAVRAARKALSDPAWSRMTAVDRSRVLLRLADLVERDAENLAVLECLDNGKPATLTRAVEVEGTIRTFRYFAGWPTKFGGETLPVSPRSGAQILNYTTREPVGVAGLIVPWNYPLSMAAWKVAPALAAGCAVVLKPAEQTPLTALRLGELALEAGVPPGVFNIITGFGDAGAALVEHDGVDKVAFTGSTAVGKAIVRASAGNLKKVSLELGGKSPQIVFPDADLKAAAASIAQGIFFNQGQTCTAGSRLYVHKSRADELLDAIAGAAARLKIGDGLRPDVDFGPLISQEQWDRVNHYVEVGSTEGAKLAAGGRRPPALDKGFFFEPTIFVDAAPTMRIVREEIFGPVLAALTWSDLDDLVAQANDSEYGLSAGIWTNDIKAAHRTAAAIKAGTVWVNCFNMIDPASPFGGFRQSGWGREHGRQAMELYSETKSVWVNLS</sequence>
<dbReference type="InterPro" id="IPR016163">
    <property type="entry name" value="Ald_DH_C"/>
</dbReference>
<dbReference type="InterPro" id="IPR016161">
    <property type="entry name" value="Ald_DH/histidinol_DH"/>
</dbReference>
<evidence type="ECO:0000313" key="6">
    <source>
        <dbReference type="EMBL" id="ASG22327.1"/>
    </source>
</evidence>
<dbReference type="InterPro" id="IPR015590">
    <property type="entry name" value="Aldehyde_DH_dom"/>
</dbReference>
<reference evidence="6 7" key="1">
    <citation type="submission" date="2017-06" db="EMBL/GenBank/DDBJ databases">
        <title>Complete genome sequence of Nitrospirillum amazonense strain CBAmC, an endophytic nitrogen-fixing and plant growth-promoting bacterium, isolated from sugarcane.</title>
        <authorList>
            <person name="Schwab S."/>
            <person name="dos Santos Teixeira K.R."/>
            <person name="Simoes Araujo J.L."/>
            <person name="Soares Vidal M."/>
            <person name="Borges de Freitas H.R."/>
            <person name="Rivello Crivelaro A.L."/>
            <person name="Bueno de Camargo Nunes A."/>
            <person name="dos Santos C.M."/>
            <person name="Palmeira da Silva Rosa D."/>
            <person name="da Silva Padilha D."/>
            <person name="da Silva E."/>
            <person name="Araujo Terra L."/>
            <person name="Soares Mendes V."/>
            <person name="Farinelli L."/>
            <person name="Magalhaes Cruz L."/>
            <person name="Baldani J.I."/>
        </authorList>
    </citation>
    <scope>NUCLEOTIDE SEQUENCE [LARGE SCALE GENOMIC DNA]</scope>
    <source>
        <strain evidence="6 7">CBAmC</strain>
    </source>
</reference>
<dbReference type="FunFam" id="3.40.309.10:FF:000012">
    <property type="entry name" value="Betaine aldehyde dehydrogenase"/>
    <property type="match status" value="1"/>
</dbReference>
<dbReference type="InterPro" id="IPR016162">
    <property type="entry name" value="Ald_DH_N"/>
</dbReference>
<dbReference type="EMBL" id="CP022111">
    <property type="protein sequence ID" value="ASG22327.1"/>
    <property type="molecule type" value="Genomic_DNA"/>
</dbReference>
<dbReference type="InterPro" id="IPR016160">
    <property type="entry name" value="Ald_DH_CS_CYS"/>
</dbReference>
<dbReference type="AlphaFoldDB" id="A0A248JUC7"/>
<dbReference type="PROSITE" id="PS00687">
    <property type="entry name" value="ALDEHYDE_DEHYDR_GLU"/>
    <property type="match status" value="1"/>
</dbReference>
<protein>
    <submittedName>
        <fullName evidence="6">Betaine-aldehyde dehydrogenase</fullName>
    </submittedName>
</protein>
<dbReference type="SUPFAM" id="SSF53720">
    <property type="entry name" value="ALDH-like"/>
    <property type="match status" value="1"/>
</dbReference>
<dbReference type="PANTHER" id="PTHR11699">
    <property type="entry name" value="ALDEHYDE DEHYDROGENASE-RELATED"/>
    <property type="match status" value="1"/>
</dbReference>
<keyword evidence="7" id="KW-1185">Reference proteome</keyword>
<evidence type="ECO:0000256" key="2">
    <source>
        <dbReference type="ARBA" id="ARBA00023002"/>
    </source>
</evidence>
<evidence type="ECO:0000256" key="1">
    <source>
        <dbReference type="ARBA" id="ARBA00009986"/>
    </source>
</evidence>
<comment type="similarity">
    <text evidence="1 4">Belongs to the aldehyde dehydrogenase family.</text>
</comment>
<proteinExistence type="inferred from homology"/>
<dbReference type="RefSeq" id="WP_088872917.1">
    <property type="nucleotide sequence ID" value="NZ_CP022111.1"/>
</dbReference>
<feature type="active site" evidence="3">
    <location>
        <position position="271"/>
    </location>
</feature>
<evidence type="ECO:0000313" key="7">
    <source>
        <dbReference type="Proteomes" id="UP000197153"/>
    </source>
</evidence>